<gene>
    <name evidence="1" type="ORF">D0Y83_04455</name>
</gene>
<dbReference type="Proteomes" id="UP000325385">
    <property type="component" value="Chromosome"/>
</dbReference>
<proteinExistence type="predicted"/>
<sequence length="86" mass="9756">MWGYPFLDSVRGVAGGRERQDRVLDRRIAIEHTDRAGERDLARRIERRGPDLLVATRMVERDEEVLEVTAKSCGTPVLRAPTAIAR</sequence>
<protein>
    <submittedName>
        <fullName evidence="1">Uncharacterized protein</fullName>
    </submittedName>
</protein>
<evidence type="ECO:0000313" key="1">
    <source>
        <dbReference type="EMBL" id="QFI62606.1"/>
    </source>
</evidence>
<dbReference type="GeneID" id="69696540"/>
<dbReference type="AlphaFoldDB" id="A0A5P6N9H4"/>
<organism evidence="1 2">
    <name type="scientific">Qipengyuania flava</name>
    <dbReference type="NCBI Taxonomy" id="192812"/>
    <lineage>
        <taxon>Bacteria</taxon>
        <taxon>Pseudomonadati</taxon>
        <taxon>Pseudomonadota</taxon>
        <taxon>Alphaproteobacteria</taxon>
        <taxon>Sphingomonadales</taxon>
        <taxon>Erythrobacteraceae</taxon>
        <taxon>Qipengyuania</taxon>
    </lineage>
</organism>
<evidence type="ECO:0000313" key="2">
    <source>
        <dbReference type="Proteomes" id="UP000325385"/>
    </source>
</evidence>
<dbReference type="EMBL" id="CP032228">
    <property type="protein sequence ID" value="QFI62606.1"/>
    <property type="molecule type" value="Genomic_DNA"/>
</dbReference>
<dbReference type="RefSeq" id="WP_151885097.1">
    <property type="nucleotide sequence ID" value="NZ_CP032228.1"/>
</dbReference>
<reference evidence="2" key="1">
    <citation type="submission" date="2018-09" db="EMBL/GenBank/DDBJ databases">
        <title>Nocardia yunnanensis sp. nov., an actinomycete isolated from a soil sample.</title>
        <authorList>
            <person name="Zhang J."/>
        </authorList>
    </citation>
    <scope>NUCLEOTIDE SEQUENCE [LARGE SCALE GENOMIC DNA]</scope>
    <source>
        <strain evidence="2">21-3</strain>
    </source>
</reference>
<name>A0A5P6N9H4_9SPHN</name>
<accession>A0A5P6N9H4</accession>